<dbReference type="Gene3D" id="3.90.470.20">
    <property type="entry name" value="4'-phosphopantetheinyl transferase domain"/>
    <property type="match status" value="1"/>
</dbReference>
<feature type="binding site" evidence="12">
    <location>
        <position position="27"/>
    </location>
    <ligand>
        <name>CoA</name>
        <dbReference type="ChEBI" id="CHEBI:57287"/>
    </ligand>
</feature>
<evidence type="ECO:0000256" key="2">
    <source>
        <dbReference type="ARBA" id="ARBA00004993"/>
    </source>
</evidence>
<comment type="caution">
    <text evidence="16">The sequence shown here is derived from an EMBL/GenBank/DDBJ whole genome shotgun (WGS) entry which is preliminary data.</text>
</comment>
<dbReference type="GO" id="GO:0009366">
    <property type="term" value="C:enterobactin synthetase complex"/>
    <property type="evidence" value="ECO:0007669"/>
    <property type="project" value="InterPro"/>
</dbReference>
<dbReference type="EMBL" id="RCHI01000003">
    <property type="protein sequence ID" value="RLL71949.1"/>
    <property type="molecule type" value="Genomic_DNA"/>
</dbReference>
<dbReference type="GO" id="GO:0009239">
    <property type="term" value="P:enterobactin biosynthetic process"/>
    <property type="evidence" value="ECO:0007669"/>
    <property type="project" value="UniProtKB-UniPathway"/>
</dbReference>
<comment type="subunit">
    <text evidence="4">EntB, EntD, EntE, and EntF form a multienzyme complex called enterobactin synthase.</text>
</comment>
<comment type="catalytic activity">
    <reaction evidence="10">
        <text>apo-[aryl-carrier protein] + CoA = holo-[aryl-carrier protein] + adenosine 3',5'-bisphosphate + H(+)</text>
        <dbReference type="Rhea" id="RHEA:48404"/>
        <dbReference type="Rhea" id="RHEA-COMP:15903"/>
        <dbReference type="Rhea" id="RHEA-COMP:17557"/>
        <dbReference type="ChEBI" id="CHEBI:15378"/>
        <dbReference type="ChEBI" id="CHEBI:29999"/>
        <dbReference type="ChEBI" id="CHEBI:57287"/>
        <dbReference type="ChEBI" id="CHEBI:58343"/>
        <dbReference type="ChEBI" id="CHEBI:64479"/>
    </reaction>
</comment>
<evidence type="ECO:0000256" key="7">
    <source>
        <dbReference type="ARBA" id="ARBA00023191"/>
    </source>
</evidence>
<dbReference type="Proteomes" id="UP000279673">
    <property type="component" value="Unassembled WGS sequence"/>
</dbReference>
<feature type="binding site" evidence="12">
    <location>
        <position position="138"/>
    </location>
    <ligand>
        <name>CoA</name>
        <dbReference type="ChEBI" id="CHEBI:57287"/>
    </ligand>
</feature>
<dbReference type="Pfam" id="PF17837">
    <property type="entry name" value="4PPT_N"/>
    <property type="match status" value="1"/>
</dbReference>
<evidence type="ECO:0000256" key="6">
    <source>
        <dbReference type="ARBA" id="ARBA00022679"/>
    </source>
</evidence>
<dbReference type="GO" id="GO:0000287">
    <property type="term" value="F:magnesium ion binding"/>
    <property type="evidence" value="ECO:0007669"/>
    <property type="project" value="InterPro"/>
</dbReference>
<dbReference type="InterPro" id="IPR041354">
    <property type="entry name" value="4PPT_N"/>
</dbReference>
<feature type="binding site" evidence="13">
    <location>
        <position position="95"/>
    </location>
    <ligand>
        <name>Mg(2+)</name>
        <dbReference type="ChEBI" id="CHEBI:18420"/>
    </ligand>
</feature>
<dbReference type="InterPro" id="IPR003542">
    <property type="entry name" value="Enbac_synth_compD-like"/>
</dbReference>
<dbReference type="PANTHER" id="PTHR38096:SF1">
    <property type="entry name" value="ENTEROBACTIN SYNTHASE COMPONENT D"/>
    <property type="match status" value="1"/>
</dbReference>
<comment type="cofactor">
    <cofactor evidence="13">
        <name>Mg(2+)</name>
        <dbReference type="ChEBI" id="CHEBI:18420"/>
    </cofactor>
</comment>
<feature type="domain" description="4'-phosphopantetheinyl transferase" evidence="14">
    <location>
        <begin position="89"/>
        <end position="177"/>
    </location>
</feature>
<evidence type="ECO:0000256" key="5">
    <source>
        <dbReference type="ARBA" id="ARBA00019087"/>
    </source>
</evidence>
<dbReference type="GO" id="GO:0005886">
    <property type="term" value="C:plasma membrane"/>
    <property type="evidence" value="ECO:0007669"/>
    <property type="project" value="TreeGrafter"/>
</dbReference>
<evidence type="ECO:0000256" key="9">
    <source>
        <dbReference type="ARBA" id="ARBA00031996"/>
    </source>
</evidence>
<proteinExistence type="inferred from homology"/>
<accession>A0A421BUI5</accession>
<evidence type="ECO:0000256" key="10">
    <source>
        <dbReference type="ARBA" id="ARBA00049176"/>
    </source>
</evidence>
<comment type="pathway">
    <text evidence="2">Siderophore biosynthesis; enterobactin biosynthesis.</text>
</comment>
<feature type="binding site" evidence="12">
    <location>
        <position position="35"/>
    </location>
    <ligand>
        <name>CoA</name>
        <dbReference type="ChEBI" id="CHEBI:57287"/>
    </ligand>
</feature>
<dbReference type="SUPFAM" id="SSF56214">
    <property type="entry name" value="4'-phosphopantetheinyl transferase"/>
    <property type="match status" value="1"/>
</dbReference>
<evidence type="ECO:0000259" key="15">
    <source>
        <dbReference type="Pfam" id="PF17837"/>
    </source>
</evidence>
<keyword evidence="7" id="KW-0259">Enterobactin biosynthesis</keyword>
<evidence type="ECO:0000256" key="4">
    <source>
        <dbReference type="ARBA" id="ARBA00011503"/>
    </source>
</evidence>
<dbReference type="InterPro" id="IPR008278">
    <property type="entry name" value="4-PPantetheinyl_Trfase_dom"/>
</dbReference>
<comment type="similarity">
    <text evidence="3">Belongs to the P-Pant transferase superfamily. EntD family.</text>
</comment>
<evidence type="ECO:0000256" key="3">
    <source>
        <dbReference type="ARBA" id="ARBA00008342"/>
    </source>
</evidence>
<keyword evidence="13" id="KW-0479">Metal-binding</keyword>
<evidence type="ECO:0000313" key="16">
    <source>
        <dbReference type="EMBL" id="RLL71949.1"/>
    </source>
</evidence>
<dbReference type="UniPathway" id="UPA00017"/>
<dbReference type="GO" id="GO:0008897">
    <property type="term" value="F:holo-[acyl-carrier-protein] synthase activity"/>
    <property type="evidence" value="ECO:0007669"/>
    <property type="project" value="InterPro"/>
</dbReference>
<dbReference type="Pfam" id="PF01648">
    <property type="entry name" value="ACPS"/>
    <property type="match status" value="1"/>
</dbReference>
<comment type="function">
    <text evidence="1">Involved in the biosynthesis of the siderophore enterobactin (enterochelin), which is a macrocyclic trimeric lactone of N-(2,3-dihydroxybenzoyl)-serine. The serine trilactone serves as a scaffolding for the three catechol functionalities that provide hexadentate coordination for the tightly ligated iron(2+) atoms. Plays an essential role in the assembly of the enterobactin by catalyzing the transfer of the 4'-phosphopantetheine (Ppant) moiety from coenzyme A to the apo-domains of both EntB (ArCP domain) and EntF (PCP domain) to yield their holo-forms which make them competent for the activation of 2,3-dihydroxybenzoate (DHB) and L-serine, respectively.</text>
</comment>
<evidence type="ECO:0000313" key="17">
    <source>
        <dbReference type="Proteomes" id="UP000279673"/>
    </source>
</evidence>
<keyword evidence="13" id="KW-0460">Magnesium</keyword>
<feature type="domain" description="4'-phosphopantetheinyl transferase N-terminal" evidence="15">
    <location>
        <begin position="23"/>
        <end position="81"/>
    </location>
</feature>
<protein>
    <recommendedName>
        <fullName evidence="5">Enterobactin synthase component D</fullName>
    </recommendedName>
    <alternativeName>
        <fullName evidence="8">4'-phosphopantetheinyl transferase EntD</fullName>
    </alternativeName>
    <alternativeName>
        <fullName evidence="9">Enterochelin synthase D</fullName>
    </alternativeName>
</protein>
<keyword evidence="17" id="KW-1185">Reference proteome</keyword>
<evidence type="ECO:0000256" key="1">
    <source>
        <dbReference type="ARBA" id="ARBA00003937"/>
    </source>
</evidence>
<feature type="binding site" evidence="12">
    <location>
        <position position="93"/>
    </location>
    <ligand>
        <name>CoA</name>
        <dbReference type="ChEBI" id="CHEBI:57287"/>
    </ligand>
</feature>
<dbReference type="AlphaFoldDB" id="A0A421BUI5"/>
<sequence>MRAALPACRVEMQRAAPCAAGGARHRRHAEYRAGRLAAAAAAGALCGTPCLAGRSAGGAPRWPAGLCGAISHCEGQAIALLGHAMAWSGLGVDIEQALPPTVAREIAPVALTAAERGEFGTDPLWVGLVFSVKESLFKALSPLVGRRFDFDAAELLPEAAGSPPSLRLTRDLAPGWSAGRRIGAMLFSGPAGVLTAVALPREGGGRAGGQPRSVAPPSM</sequence>
<feature type="binding site" evidence="12">
    <location>
        <begin position="71"/>
        <end position="72"/>
    </location>
    <ligand>
        <name>CoA</name>
        <dbReference type="ChEBI" id="CHEBI:57287"/>
    </ligand>
</feature>
<name>A0A421BUI5_9RHOB</name>
<organism evidence="16 17">
    <name type="scientific">Paenirhodobacter hankyongi</name>
    <dbReference type="NCBI Taxonomy" id="2294033"/>
    <lineage>
        <taxon>Bacteria</taxon>
        <taxon>Pseudomonadati</taxon>
        <taxon>Pseudomonadota</taxon>
        <taxon>Alphaproteobacteria</taxon>
        <taxon>Rhodobacterales</taxon>
        <taxon>Rhodobacter group</taxon>
        <taxon>Paenirhodobacter</taxon>
    </lineage>
</organism>
<evidence type="ECO:0000256" key="8">
    <source>
        <dbReference type="ARBA" id="ARBA00029894"/>
    </source>
</evidence>
<feature type="binding site" evidence="13">
    <location>
        <position position="94"/>
    </location>
    <ligand>
        <name>Mg(2+)</name>
        <dbReference type="ChEBI" id="CHEBI:18420"/>
    </ligand>
</feature>
<comment type="catalytic activity">
    <reaction evidence="11">
        <text>apo-[peptidyl-carrier protein] + CoA = holo-[peptidyl-carrier protein] + adenosine 3',5'-bisphosphate + H(+)</text>
        <dbReference type="Rhea" id="RHEA:46228"/>
        <dbReference type="Rhea" id="RHEA-COMP:11479"/>
        <dbReference type="Rhea" id="RHEA-COMP:11480"/>
        <dbReference type="ChEBI" id="CHEBI:15378"/>
        <dbReference type="ChEBI" id="CHEBI:29999"/>
        <dbReference type="ChEBI" id="CHEBI:57287"/>
        <dbReference type="ChEBI" id="CHEBI:58343"/>
        <dbReference type="ChEBI" id="CHEBI:64479"/>
    </reaction>
</comment>
<dbReference type="InterPro" id="IPR037143">
    <property type="entry name" value="4-PPantetheinyl_Trfase_dom_sf"/>
</dbReference>
<feature type="binding site" evidence="12">
    <location>
        <position position="134"/>
    </location>
    <ligand>
        <name>CoA</name>
        <dbReference type="ChEBI" id="CHEBI:57287"/>
    </ligand>
</feature>
<dbReference type="PANTHER" id="PTHR38096">
    <property type="entry name" value="ENTEROBACTIN SYNTHASE COMPONENT D"/>
    <property type="match status" value="1"/>
</dbReference>
<gene>
    <name evidence="16" type="ORF">DYS74_04915</name>
</gene>
<keyword evidence="6 16" id="KW-0808">Transferase</keyword>
<evidence type="ECO:0000256" key="12">
    <source>
        <dbReference type="PIRSR" id="PIRSR603542-1"/>
    </source>
</evidence>
<dbReference type="PRINTS" id="PR01399">
    <property type="entry name" value="ENTSNTHTASED"/>
</dbReference>
<evidence type="ECO:0000259" key="14">
    <source>
        <dbReference type="Pfam" id="PF01648"/>
    </source>
</evidence>
<evidence type="ECO:0000256" key="13">
    <source>
        <dbReference type="PIRSR" id="PIRSR603542-2"/>
    </source>
</evidence>
<feature type="binding site" evidence="13">
    <location>
        <position position="93"/>
    </location>
    <ligand>
        <name>Mg(2+)</name>
        <dbReference type="ChEBI" id="CHEBI:18420"/>
    </ligand>
</feature>
<evidence type="ECO:0000256" key="11">
    <source>
        <dbReference type="ARBA" id="ARBA00049191"/>
    </source>
</evidence>
<reference evidence="16 17" key="1">
    <citation type="submission" date="2018-10" db="EMBL/GenBank/DDBJ databases">
        <title>Rhodobacter sp . BO-81.</title>
        <authorList>
            <person name="Im W.T."/>
        </authorList>
    </citation>
    <scope>NUCLEOTIDE SEQUENCE [LARGE SCALE GENOMIC DNA]</scope>
    <source>
        <strain evidence="16 17">BO-81</strain>
    </source>
</reference>